<dbReference type="EMBL" id="VSSQ01015986">
    <property type="protein sequence ID" value="MPM56889.1"/>
    <property type="molecule type" value="Genomic_DNA"/>
</dbReference>
<name>A0A645AUW4_9ZZZZ</name>
<accession>A0A645AUW4</accession>
<evidence type="ECO:0000313" key="2">
    <source>
        <dbReference type="EMBL" id="MPM56889.1"/>
    </source>
</evidence>
<dbReference type="AlphaFoldDB" id="A0A645AUW4"/>
<evidence type="ECO:0000256" key="1">
    <source>
        <dbReference type="SAM" id="MobiDB-lite"/>
    </source>
</evidence>
<feature type="compositionally biased region" description="Basic and acidic residues" evidence="1">
    <location>
        <begin position="82"/>
        <end position="91"/>
    </location>
</feature>
<comment type="caution">
    <text evidence="2">The sequence shown here is derived from an EMBL/GenBank/DDBJ whole genome shotgun (WGS) entry which is preliminary data.</text>
</comment>
<proteinExistence type="predicted"/>
<gene>
    <name evidence="2" type="ORF">SDC9_103706</name>
</gene>
<feature type="region of interest" description="Disordered" evidence="1">
    <location>
        <begin position="1"/>
        <end position="106"/>
    </location>
</feature>
<reference evidence="2" key="1">
    <citation type="submission" date="2019-08" db="EMBL/GenBank/DDBJ databases">
        <authorList>
            <person name="Kucharzyk K."/>
            <person name="Murdoch R.W."/>
            <person name="Higgins S."/>
            <person name="Loffler F."/>
        </authorList>
    </citation>
    <scope>NUCLEOTIDE SEQUENCE</scope>
</reference>
<protein>
    <submittedName>
        <fullName evidence="2">Uncharacterized protein</fullName>
    </submittedName>
</protein>
<sequence>MSASEGSPVPPSPLISRPGEHVRRRPLLSVGHAAAPLAAGGGAVGLRPRLPELARHRRTHELTPEVPAQHASPSPQQCSTELPHDHVEHLRVQSPDSEDGVSDSVLLHGPEPARVCSCLSRHGPCCLSAAGNRYRRSD</sequence>
<organism evidence="2">
    <name type="scientific">bioreactor metagenome</name>
    <dbReference type="NCBI Taxonomy" id="1076179"/>
    <lineage>
        <taxon>unclassified sequences</taxon>
        <taxon>metagenomes</taxon>
        <taxon>ecological metagenomes</taxon>
    </lineage>
</organism>
<feature type="compositionally biased region" description="Polar residues" evidence="1">
    <location>
        <begin position="71"/>
        <end position="80"/>
    </location>
</feature>